<reference evidence="2 3" key="1">
    <citation type="submission" date="2017-11" db="EMBL/GenBank/DDBJ databases">
        <title>Complete genome sequence of Spiroplasma clarkii CN-5 (DSM 19994).</title>
        <authorList>
            <person name="Tsai Y.-M."/>
            <person name="Chang A."/>
            <person name="Lo W.-S."/>
            <person name="Kuo C.-H."/>
        </authorList>
    </citation>
    <scope>NUCLEOTIDE SEQUENCE [LARGE SCALE GENOMIC DNA]</scope>
    <source>
        <strain evidence="2 3">CN-5</strain>
    </source>
</reference>
<keyword evidence="1" id="KW-1133">Transmembrane helix</keyword>
<evidence type="ECO:0000256" key="1">
    <source>
        <dbReference type="SAM" id="Phobius"/>
    </source>
</evidence>
<protein>
    <recommendedName>
        <fullName evidence="4">DUF3137 domain-containing protein</fullName>
    </recommendedName>
</protein>
<accession>A0A2K8KGA7</accession>
<dbReference type="Proteomes" id="UP000231179">
    <property type="component" value="Chromosome"/>
</dbReference>
<proteinExistence type="predicted"/>
<feature type="transmembrane region" description="Helical" evidence="1">
    <location>
        <begin position="37"/>
        <end position="59"/>
    </location>
</feature>
<keyword evidence="3" id="KW-1185">Reference proteome</keyword>
<keyword evidence="1" id="KW-0812">Transmembrane</keyword>
<dbReference type="AlphaFoldDB" id="A0A2K8KGA7"/>
<name>A0A2K8KGA7_9MOLU</name>
<dbReference type="EMBL" id="CP024870">
    <property type="protein sequence ID" value="ATX70720.1"/>
    <property type="molecule type" value="Genomic_DNA"/>
</dbReference>
<evidence type="ECO:0000313" key="3">
    <source>
        <dbReference type="Proteomes" id="UP000231179"/>
    </source>
</evidence>
<feature type="transmembrane region" description="Helical" evidence="1">
    <location>
        <begin position="74"/>
        <end position="97"/>
    </location>
</feature>
<dbReference type="RefSeq" id="WP_100254280.1">
    <property type="nucleotide sequence ID" value="NZ_CP024870.1"/>
</dbReference>
<sequence length="360" mass="41656">MEKLEYIEKYKINELLPLDEFMKESKRLAAKYNRHQFVFLLLGILSLIVTGVFFLILYVKYGGKSVSGGDTKNALLYLVCFAAFGGGAILLLICYFVSRANERKEKNNSPVIRKIKALGSEIFYNRIIELQPSLKGLEIIAVTDDYRCRYNPDFLAELRSLQINPKLIRGGHIVFSYKGLKYAFTIEYVHERVVTIHSKNHTTYIYYHTFVDALMQPKAITNNHGIFYLSTKKFQGGQFKKFESESVEFNNKYKVSYIADETEVFDLFNPVVLDKFISNNFPNLRSMFINNSGILVYNSAEVERNSDLKLNTIYGFEVTDKDIDIELNDMIGRFEKNLSRIKLKLACLLPFINSRSRENK</sequence>
<evidence type="ECO:0000313" key="2">
    <source>
        <dbReference type="EMBL" id="ATX70720.1"/>
    </source>
</evidence>
<organism evidence="2 3">
    <name type="scientific">Spiroplasma clarkii</name>
    <dbReference type="NCBI Taxonomy" id="2139"/>
    <lineage>
        <taxon>Bacteria</taxon>
        <taxon>Bacillati</taxon>
        <taxon>Mycoplasmatota</taxon>
        <taxon>Mollicutes</taxon>
        <taxon>Entomoplasmatales</taxon>
        <taxon>Spiroplasmataceae</taxon>
        <taxon>Spiroplasma</taxon>
    </lineage>
</organism>
<keyword evidence="1" id="KW-0472">Membrane</keyword>
<gene>
    <name evidence="2" type="ORF">SCLAR_v1c03900</name>
</gene>
<evidence type="ECO:0008006" key="4">
    <source>
        <dbReference type="Google" id="ProtNLM"/>
    </source>
</evidence>